<dbReference type="GO" id="GO:0071797">
    <property type="term" value="C:LUBAC complex"/>
    <property type="evidence" value="ECO:0007669"/>
    <property type="project" value="TreeGrafter"/>
</dbReference>
<keyword evidence="7" id="KW-0175">Coiled coil</keyword>
<evidence type="ECO:0000256" key="3">
    <source>
        <dbReference type="ARBA" id="ARBA00022771"/>
    </source>
</evidence>
<evidence type="ECO:0000256" key="1">
    <source>
        <dbReference type="ARBA" id="ARBA00004906"/>
    </source>
</evidence>
<dbReference type="SMART" id="SM00547">
    <property type="entry name" value="ZnF_RBZ"/>
    <property type="match status" value="1"/>
</dbReference>
<dbReference type="InterPro" id="IPR051628">
    <property type="entry name" value="LUBAC_E3_Ligases"/>
</dbReference>
<evidence type="ECO:0000259" key="10">
    <source>
        <dbReference type="PROSITE" id="PS50199"/>
    </source>
</evidence>
<dbReference type="AlphaFoldDB" id="A0A6J8AWK4"/>
<evidence type="ECO:0000256" key="7">
    <source>
        <dbReference type="SAM" id="Coils"/>
    </source>
</evidence>
<accession>A0A6J8AWK4</accession>
<dbReference type="PROSITE" id="PS50053">
    <property type="entry name" value="UBIQUITIN_2"/>
    <property type="match status" value="1"/>
</dbReference>
<evidence type="ECO:0000256" key="4">
    <source>
        <dbReference type="ARBA" id="ARBA00022786"/>
    </source>
</evidence>
<dbReference type="InterPro" id="IPR036443">
    <property type="entry name" value="Znf_RanBP2_sf"/>
</dbReference>
<feature type="domain" description="RanBP2-type" evidence="10">
    <location>
        <begin position="604"/>
        <end position="633"/>
    </location>
</feature>
<feature type="compositionally biased region" description="Low complexity" evidence="8">
    <location>
        <begin position="204"/>
        <end position="223"/>
    </location>
</feature>
<dbReference type="Gene3D" id="2.30.30.380">
    <property type="entry name" value="Zn-finger domain of Sec23/24"/>
    <property type="match status" value="1"/>
</dbReference>
<organism evidence="11 12">
    <name type="scientific">Mytilus coruscus</name>
    <name type="common">Sea mussel</name>
    <dbReference type="NCBI Taxonomy" id="42192"/>
    <lineage>
        <taxon>Eukaryota</taxon>
        <taxon>Metazoa</taxon>
        <taxon>Spiralia</taxon>
        <taxon>Lophotrochozoa</taxon>
        <taxon>Mollusca</taxon>
        <taxon>Bivalvia</taxon>
        <taxon>Autobranchia</taxon>
        <taxon>Pteriomorphia</taxon>
        <taxon>Mytilida</taxon>
        <taxon>Mytiloidea</taxon>
        <taxon>Mytilidae</taxon>
        <taxon>Mytilinae</taxon>
        <taxon>Mytilus</taxon>
    </lineage>
</organism>
<dbReference type="Gene3D" id="3.10.20.90">
    <property type="entry name" value="Phosphatidylinositol 3-kinase Catalytic Subunit, Chain A, domain 1"/>
    <property type="match status" value="1"/>
</dbReference>
<keyword evidence="5" id="KW-0862">Zinc</keyword>
<dbReference type="SUPFAM" id="SSF54236">
    <property type="entry name" value="Ubiquitin-like"/>
    <property type="match status" value="1"/>
</dbReference>
<dbReference type="GO" id="GO:0061630">
    <property type="term" value="F:ubiquitin protein ligase activity"/>
    <property type="evidence" value="ECO:0007669"/>
    <property type="project" value="UniProtKB-EC"/>
</dbReference>
<keyword evidence="2" id="KW-0479">Metal-binding</keyword>
<dbReference type="OrthoDB" id="261960at2759"/>
<dbReference type="GO" id="GO:0008270">
    <property type="term" value="F:zinc ion binding"/>
    <property type="evidence" value="ECO:0007669"/>
    <property type="project" value="UniProtKB-KW"/>
</dbReference>
<dbReference type="PANTHER" id="PTHR22770">
    <property type="entry name" value="UBIQUITIN CONJUGATING ENZYME 7 INTERACTING PROTEIN-RELATED"/>
    <property type="match status" value="1"/>
</dbReference>
<name>A0A6J8AWK4_MYTCO</name>
<comment type="pathway">
    <text evidence="1">Protein modification; protein ubiquitination.</text>
</comment>
<feature type="region of interest" description="Disordered" evidence="8">
    <location>
        <begin position="204"/>
        <end position="227"/>
    </location>
</feature>
<dbReference type="InterPro" id="IPR000626">
    <property type="entry name" value="Ubiquitin-like_dom"/>
</dbReference>
<dbReference type="GO" id="GO:0043130">
    <property type="term" value="F:ubiquitin binding"/>
    <property type="evidence" value="ECO:0007669"/>
    <property type="project" value="TreeGrafter"/>
</dbReference>
<evidence type="ECO:0000256" key="2">
    <source>
        <dbReference type="ARBA" id="ARBA00022723"/>
    </source>
</evidence>
<keyword evidence="3 6" id="KW-0863">Zinc-finger</keyword>
<keyword evidence="11" id="KW-0012">Acyltransferase</keyword>
<proteinExistence type="predicted"/>
<feature type="compositionally biased region" description="Basic and acidic residues" evidence="8">
    <location>
        <begin position="649"/>
        <end position="661"/>
    </location>
</feature>
<dbReference type="GO" id="GO:0043161">
    <property type="term" value="P:proteasome-mediated ubiquitin-dependent protein catabolic process"/>
    <property type="evidence" value="ECO:0007669"/>
    <property type="project" value="TreeGrafter"/>
</dbReference>
<evidence type="ECO:0000256" key="8">
    <source>
        <dbReference type="SAM" id="MobiDB-lite"/>
    </source>
</evidence>
<keyword evidence="12" id="KW-1185">Reference proteome</keyword>
<dbReference type="EMBL" id="CACVKT020002152">
    <property type="protein sequence ID" value="CAC5375427.1"/>
    <property type="molecule type" value="Genomic_DNA"/>
</dbReference>
<keyword evidence="11" id="KW-0808">Transferase</keyword>
<dbReference type="UniPathway" id="UPA00143"/>
<sequence length="695" mass="79119">MSKKTDISEKNSRPQSSQVYFYYELPQIATCHECVVLVPMPNITLKKKSKINILKRKKSELTLHSFGSCTVLLLEYDSQEDIVNFSACENETPAITINLNRLIDKSLEHNVKESKVWHEFHLNDQGKKRSFVLQFQKGPEFDEFYQKLQNVIITLNACREGKATTNKKYILVGFKQKEPEEFIQTVYKEGHCLKEIGSAESGNSAFSSSSSSSKNSPSNFYTSPPFLPKPYTPNSQFTRVTGLEEVLERNKITCSATLDKKTPEEKYYKEIYGSLSEPPSGQSLLKSIDDPAWTVVARSDIVGRETIEGHKQTCKDLSDQEENLGFLQSLRITEIDINTENSKNIDKDNRSRNLGLSEGFNYTAIDFECTAETKSNIFEENNLLCVCAENLRMKSRQEQNQLKQYTQLLQAAINDGDQENARQYADFLAASHIKVSVLLDESSLNEETNDQDIKIKVFVEDKDCSGGSLLLPVKLNDTIGDLKAKMFFKHKFPVEVQKWIVGKRIPKDEETLQRLRVTNGQTVFLYLVSAKSVGLDKKHRMTVSGYVDNVMTEPGLPQNQMKELTCSNAEMIGKPFPTSRECVKAPAKKPQPAREETTASALDKSIGWHCQACTFLNLPTRPGCEMCSQPRPRDYKIPDNYVMSKEELERLQREQEDERKAQQTTPDENSKYKPCFTMIFYVLMGHGVQCLTMFQ</sequence>
<dbReference type="EC" id="2.3.2.31" evidence="11"/>
<reference evidence="11 12" key="1">
    <citation type="submission" date="2020-06" db="EMBL/GenBank/DDBJ databases">
        <authorList>
            <person name="Li R."/>
            <person name="Bekaert M."/>
        </authorList>
    </citation>
    <scope>NUCLEOTIDE SEQUENCE [LARGE SCALE GENOMIC DNA]</scope>
    <source>
        <strain evidence="12">wild</strain>
    </source>
</reference>
<feature type="region of interest" description="Disordered" evidence="8">
    <location>
        <begin position="580"/>
        <end position="600"/>
    </location>
</feature>
<dbReference type="Pfam" id="PF00240">
    <property type="entry name" value="ubiquitin"/>
    <property type="match status" value="1"/>
</dbReference>
<protein>
    <submittedName>
        <fullName evidence="11">RBCK1</fullName>
        <ecNumber evidence="11">2.3.2.31</ecNumber>
    </submittedName>
</protein>
<evidence type="ECO:0000256" key="5">
    <source>
        <dbReference type="ARBA" id="ARBA00022833"/>
    </source>
</evidence>
<dbReference type="PROSITE" id="PS01358">
    <property type="entry name" value="ZF_RANBP2_1"/>
    <property type="match status" value="1"/>
</dbReference>
<feature type="coiled-coil region" evidence="7">
    <location>
        <begin position="388"/>
        <end position="415"/>
    </location>
</feature>
<evidence type="ECO:0000256" key="6">
    <source>
        <dbReference type="PROSITE-ProRule" id="PRU00322"/>
    </source>
</evidence>
<keyword evidence="4" id="KW-0833">Ubl conjugation pathway</keyword>
<dbReference type="Proteomes" id="UP000507470">
    <property type="component" value="Unassembled WGS sequence"/>
</dbReference>
<feature type="domain" description="Ubiquitin-like" evidence="9">
    <location>
        <begin position="455"/>
        <end position="527"/>
    </location>
</feature>
<dbReference type="InterPro" id="IPR001876">
    <property type="entry name" value="Znf_RanBP2"/>
</dbReference>
<dbReference type="PANTHER" id="PTHR22770:SF13">
    <property type="entry name" value="RING-TYPE DOMAIN-CONTAINING PROTEIN"/>
    <property type="match status" value="1"/>
</dbReference>
<feature type="region of interest" description="Disordered" evidence="8">
    <location>
        <begin position="649"/>
        <end position="668"/>
    </location>
</feature>
<dbReference type="GO" id="GO:0097039">
    <property type="term" value="P:protein linear polyubiquitination"/>
    <property type="evidence" value="ECO:0007669"/>
    <property type="project" value="TreeGrafter"/>
</dbReference>
<dbReference type="PROSITE" id="PS50199">
    <property type="entry name" value="ZF_RANBP2_2"/>
    <property type="match status" value="1"/>
</dbReference>
<dbReference type="SUPFAM" id="SSF90209">
    <property type="entry name" value="Ran binding protein zinc finger-like"/>
    <property type="match status" value="1"/>
</dbReference>
<evidence type="ECO:0000313" key="12">
    <source>
        <dbReference type="Proteomes" id="UP000507470"/>
    </source>
</evidence>
<gene>
    <name evidence="11" type="ORF">MCOR_12419</name>
</gene>
<dbReference type="InterPro" id="IPR029071">
    <property type="entry name" value="Ubiquitin-like_domsf"/>
</dbReference>
<evidence type="ECO:0000259" key="9">
    <source>
        <dbReference type="PROSITE" id="PS50053"/>
    </source>
</evidence>
<evidence type="ECO:0000313" key="11">
    <source>
        <dbReference type="EMBL" id="CAC5375427.1"/>
    </source>
</evidence>